<dbReference type="Gene3D" id="1.10.30.10">
    <property type="entry name" value="High mobility group box domain"/>
    <property type="match status" value="1"/>
</dbReference>
<dbReference type="EMBL" id="MU865298">
    <property type="protein sequence ID" value="KAK4230508.1"/>
    <property type="molecule type" value="Genomic_DNA"/>
</dbReference>
<protein>
    <recommendedName>
        <fullName evidence="5">HMG box domain-containing protein</fullName>
    </recommendedName>
</protein>
<feature type="domain" description="HMG box" evidence="5">
    <location>
        <begin position="119"/>
        <end position="185"/>
    </location>
</feature>
<evidence type="ECO:0000256" key="3">
    <source>
        <dbReference type="PROSITE-ProRule" id="PRU00267"/>
    </source>
</evidence>
<organism evidence="6 7">
    <name type="scientific">Podospora fimiseda</name>
    <dbReference type="NCBI Taxonomy" id="252190"/>
    <lineage>
        <taxon>Eukaryota</taxon>
        <taxon>Fungi</taxon>
        <taxon>Dikarya</taxon>
        <taxon>Ascomycota</taxon>
        <taxon>Pezizomycotina</taxon>
        <taxon>Sordariomycetes</taxon>
        <taxon>Sordariomycetidae</taxon>
        <taxon>Sordariales</taxon>
        <taxon>Podosporaceae</taxon>
        <taxon>Podospora</taxon>
    </lineage>
</organism>
<evidence type="ECO:0000256" key="4">
    <source>
        <dbReference type="SAM" id="MobiDB-lite"/>
    </source>
</evidence>
<feature type="compositionally biased region" description="Basic and acidic residues" evidence="4">
    <location>
        <begin position="209"/>
        <end position="219"/>
    </location>
</feature>
<dbReference type="Pfam" id="PF00536">
    <property type="entry name" value="SAM_1"/>
    <property type="match status" value="1"/>
</dbReference>
<dbReference type="PANTHER" id="PTHR46040:SF3">
    <property type="entry name" value="HIGH MOBILITY GROUP PROTEIN 2"/>
    <property type="match status" value="1"/>
</dbReference>
<dbReference type="InterPro" id="IPR036910">
    <property type="entry name" value="HMG_box_dom_sf"/>
</dbReference>
<dbReference type="InterPro" id="IPR001660">
    <property type="entry name" value="SAM"/>
</dbReference>
<feature type="compositionally biased region" description="Low complexity" evidence="4">
    <location>
        <begin position="226"/>
        <end position="241"/>
    </location>
</feature>
<evidence type="ECO:0000313" key="7">
    <source>
        <dbReference type="Proteomes" id="UP001301958"/>
    </source>
</evidence>
<keyword evidence="1 3" id="KW-0238">DNA-binding</keyword>
<feature type="compositionally biased region" description="Polar residues" evidence="4">
    <location>
        <begin position="68"/>
        <end position="77"/>
    </location>
</feature>
<proteinExistence type="predicted"/>
<evidence type="ECO:0000256" key="1">
    <source>
        <dbReference type="ARBA" id="ARBA00023125"/>
    </source>
</evidence>
<dbReference type="Gene3D" id="1.10.150.50">
    <property type="entry name" value="Transcription Factor, Ets-1"/>
    <property type="match status" value="1"/>
</dbReference>
<evidence type="ECO:0000313" key="6">
    <source>
        <dbReference type="EMBL" id="KAK4230508.1"/>
    </source>
</evidence>
<feature type="compositionally biased region" description="Basic and acidic residues" evidence="4">
    <location>
        <begin position="78"/>
        <end position="91"/>
    </location>
</feature>
<feature type="compositionally biased region" description="Polar residues" evidence="4">
    <location>
        <begin position="426"/>
        <end position="437"/>
    </location>
</feature>
<dbReference type="PROSITE" id="PS50118">
    <property type="entry name" value="HMG_BOX_2"/>
    <property type="match status" value="1"/>
</dbReference>
<feature type="compositionally biased region" description="Polar residues" evidence="4">
    <location>
        <begin position="291"/>
        <end position="300"/>
    </location>
</feature>
<feature type="compositionally biased region" description="Polar residues" evidence="4">
    <location>
        <begin position="255"/>
        <end position="271"/>
    </location>
</feature>
<dbReference type="SUPFAM" id="SSF47769">
    <property type="entry name" value="SAM/Pointed domain"/>
    <property type="match status" value="1"/>
</dbReference>
<dbReference type="GO" id="GO:0010468">
    <property type="term" value="P:regulation of gene expression"/>
    <property type="evidence" value="ECO:0007669"/>
    <property type="project" value="TreeGrafter"/>
</dbReference>
<accession>A0AAN7H2V5</accession>
<reference evidence="6" key="1">
    <citation type="journal article" date="2023" name="Mol. Phylogenet. Evol.">
        <title>Genome-scale phylogeny and comparative genomics of the fungal order Sordariales.</title>
        <authorList>
            <person name="Hensen N."/>
            <person name="Bonometti L."/>
            <person name="Westerberg I."/>
            <person name="Brannstrom I.O."/>
            <person name="Guillou S."/>
            <person name="Cros-Aarteil S."/>
            <person name="Calhoun S."/>
            <person name="Haridas S."/>
            <person name="Kuo A."/>
            <person name="Mondo S."/>
            <person name="Pangilinan J."/>
            <person name="Riley R."/>
            <person name="LaButti K."/>
            <person name="Andreopoulos B."/>
            <person name="Lipzen A."/>
            <person name="Chen C."/>
            <person name="Yan M."/>
            <person name="Daum C."/>
            <person name="Ng V."/>
            <person name="Clum A."/>
            <person name="Steindorff A."/>
            <person name="Ohm R.A."/>
            <person name="Martin F."/>
            <person name="Silar P."/>
            <person name="Natvig D.O."/>
            <person name="Lalanne C."/>
            <person name="Gautier V."/>
            <person name="Ament-Velasquez S.L."/>
            <person name="Kruys A."/>
            <person name="Hutchinson M.I."/>
            <person name="Powell A.J."/>
            <person name="Barry K."/>
            <person name="Miller A.N."/>
            <person name="Grigoriev I.V."/>
            <person name="Debuchy R."/>
            <person name="Gladieux P."/>
            <person name="Hiltunen Thoren M."/>
            <person name="Johannesson H."/>
        </authorList>
    </citation>
    <scope>NUCLEOTIDE SEQUENCE</scope>
    <source>
        <strain evidence="6">CBS 990.96</strain>
    </source>
</reference>
<dbReference type="Proteomes" id="UP001301958">
    <property type="component" value="Unassembled WGS sequence"/>
</dbReference>
<evidence type="ECO:0000259" key="5">
    <source>
        <dbReference type="PROSITE" id="PS50118"/>
    </source>
</evidence>
<dbReference type="SUPFAM" id="SSF47095">
    <property type="entry name" value="HMG-box"/>
    <property type="match status" value="1"/>
</dbReference>
<dbReference type="InterPro" id="IPR013761">
    <property type="entry name" value="SAM/pointed_sf"/>
</dbReference>
<dbReference type="InterPro" id="IPR009071">
    <property type="entry name" value="HMG_box_dom"/>
</dbReference>
<feature type="compositionally biased region" description="Polar residues" evidence="4">
    <location>
        <begin position="405"/>
        <end position="417"/>
    </location>
</feature>
<keyword evidence="7" id="KW-1185">Reference proteome</keyword>
<dbReference type="AlphaFoldDB" id="A0AAN7H2V5"/>
<reference evidence="6" key="2">
    <citation type="submission" date="2023-05" db="EMBL/GenBank/DDBJ databases">
        <authorList>
            <consortium name="Lawrence Berkeley National Laboratory"/>
            <person name="Steindorff A."/>
            <person name="Hensen N."/>
            <person name="Bonometti L."/>
            <person name="Westerberg I."/>
            <person name="Brannstrom I.O."/>
            <person name="Guillou S."/>
            <person name="Cros-Aarteil S."/>
            <person name="Calhoun S."/>
            <person name="Haridas S."/>
            <person name="Kuo A."/>
            <person name="Mondo S."/>
            <person name="Pangilinan J."/>
            <person name="Riley R."/>
            <person name="Labutti K."/>
            <person name="Andreopoulos B."/>
            <person name="Lipzen A."/>
            <person name="Chen C."/>
            <person name="Yanf M."/>
            <person name="Daum C."/>
            <person name="Ng V."/>
            <person name="Clum A."/>
            <person name="Ohm R."/>
            <person name="Martin F."/>
            <person name="Silar P."/>
            <person name="Natvig D."/>
            <person name="Lalanne C."/>
            <person name="Gautier V."/>
            <person name="Ament-Velasquez S.L."/>
            <person name="Kruys A."/>
            <person name="Hutchinson M.I."/>
            <person name="Powell A.J."/>
            <person name="Barry K."/>
            <person name="Miller A.N."/>
            <person name="Grigoriev I.V."/>
            <person name="Debuchy R."/>
            <person name="Gladieux P."/>
            <person name="Thoren M.H."/>
            <person name="Johannesson H."/>
        </authorList>
    </citation>
    <scope>NUCLEOTIDE SEQUENCE</scope>
    <source>
        <strain evidence="6">CBS 990.96</strain>
    </source>
</reference>
<evidence type="ECO:0000256" key="2">
    <source>
        <dbReference type="ARBA" id="ARBA00023242"/>
    </source>
</evidence>
<dbReference type="SMART" id="SM00398">
    <property type="entry name" value="HMG"/>
    <property type="match status" value="1"/>
</dbReference>
<feature type="region of interest" description="Disordered" evidence="4">
    <location>
        <begin position="64"/>
        <end position="91"/>
    </location>
</feature>
<feature type="DNA-binding region" description="HMG box" evidence="3">
    <location>
        <begin position="119"/>
        <end position="185"/>
    </location>
</feature>
<dbReference type="PANTHER" id="PTHR46040">
    <property type="entry name" value="HIGH MOBILITY GROUP PROTEIN 2"/>
    <property type="match status" value="1"/>
</dbReference>
<dbReference type="GO" id="GO:0005634">
    <property type="term" value="C:nucleus"/>
    <property type="evidence" value="ECO:0007669"/>
    <property type="project" value="UniProtKB-UniRule"/>
</dbReference>
<dbReference type="Pfam" id="PF00505">
    <property type="entry name" value="HMG_box"/>
    <property type="match status" value="1"/>
</dbReference>
<comment type="caution">
    <text evidence="6">The sequence shown here is derived from an EMBL/GenBank/DDBJ whole genome shotgun (WGS) entry which is preliminary data.</text>
</comment>
<gene>
    <name evidence="6" type="ORF">QBC38DRAFT_356957</name>
</gene>
<keyword evidence="2 3" id="KW-0539">Nucleus</keyword>
<feature type="region of interest" description="Disordered" evidence="4">
    <location>
        <begin position="201"/>
        <end position="483"/>
    </location>
</feature>
<name>A0AAN7H2V5_9PEZI</name>
<dbReference type="GO" id="GO:0003677">
    <property type="term" value="F:DNA binding"/>
    <property type="evidence" value="ECO:0007669"/>
    <property type="project" value="UniProtKB-UniRule"/>
</dbReference>
<sequence>MPQLLASVLGELGISQYLSAFLDQGFDTWDTILDITESDFDALGVKLGHRRKLQRRIANARGVASDASLISPTQPSGEENRSQDQQRADAPRLETRDLGIVVVAKRKYRRHPKPDENAPERPPSAYVLFSNKMREELKGRNLSFTEIAKLVGENWQNLTTAEKEPFESQAQSIKERYLADLAEYKKTADYKKYMAYLQEFKAKHSSPSQDKDGSKRLKMSEPGSQRRSSPNTTTNRSSRSGSRTESRRGSEPPVNRQQRMGSTVSMTTSHASQDEAIHSPIAPSIEHMSSDRSPIFNSHPQELRPMPSQQRSPTWGDDRPEQPPVHAPLPSLSDVLDGQTFGGGIHPGNEVNSYHRFQRDPMPSPGSLSNHHLGGDNRAPPHIKTDPSYGSPRTPLEGQMPIHSLLSSKPEPNSPYSAEQKPIINHQPSNSVGSLPSINGYHTRPSLSHPAVGSNPMSSNYGAPHPPSGPRYTHQAKPDPRLDGMSALLKAGEIVDRRTQ</sequence>
<dbReference type="InterPro" id="IPR051965">
    <property type="entry name" value="ChromReg_NeuronalGeneExpr"/>
</dbReference>